<evidence type="ECO:0000256" key="2">
    <source>
        <dbReference type="ARBA" id="ARBA00007333"/>
    </source>
</evidence>
<proteinExistence type="inferred from homology"/>
<protein>
    <recommendedName>
        <fullName evidence="14 15">ATP synthase F(0) complex subunit e, mitochondrial</fullName>
    </recommendedName>
</protein>
<evidence type="ECO:0000256" key="9">
    <source>
        <dbReference type="ARBA" id="ARBA00023128"/>
    </source>
</evidence>
<name>A0A6G0YQ69_APHCR</name>
<comment type="subunit">
    <text evidence="15">F-type ATPases have 2 components, CF(1) - the catalytic core - and CF(0) - the membrane proton channel. CF(1) and CF(0) have multiple subunits.</text>
</comment>
<feature type="transmembrane region" description="Helical" evidence="16">
    <location>
        <begin position="20"/>
        <end position="37"/>
    </location>
</feature>
<evidence type="ECO:0000256" key="6">
    <source>
        <dbReference type="ARBA" id="ARBA00022792"/>
    </source>
</evidence>
<evidence type="ECO:0000256" key="16">
    <source>
        <dbReference type="SAM" id="Phobius"/>
    </source>
</evidence>
<keyword evidence="6 15" id="KW-0999">Mitochondrion inner membrane</keyword>
<dbReference type="EMBL" id="VUJU01002866">
    <property type="protein sequence ID" value="KAF0759850.1"/>
    <property type="molecule type" value="Genomic_DNA"/>
</dbReference>
<comment type="caution">
    <text evidence="17">The sequence shown here is derived from an EMBL/GenBank/DDBJ whole genome shotgun (WGS) entry which is preliminary data.</text>
</comment>
<organism evidence="17 18">
    <name type="scientific">Aphis craccivora</name>
    <name type="common">Cowpea aphid</name>
    <dbReference type="NCBI Taxonomy" id="307492"/>
    <lineage>
        <taxon>Eukaryota</taxon>
        <taxon>Metazoa</taxon>
        <taxon>Ecdysozoa</taxon>
        <taxon>Arthropoda</taxon>
        <taxon>Hexapoda</taxon>
        <taxon>Insecta</taxon>
        <taxon>Pterygota</taxon>
        <taxon>Neoptera</taxon>
        <taxon>Paraneoptera</taxon>
        <taxon>Hemiptera</taxon>
        <taxon>Sternorrhyncha</taxon>
        <taxon>Aphidomorpha</taxon>
        <taxon>Aphidoidea</taxon>
        <taxon>Aphididae</taxon>
        <taxon>Aphidini</taxon>
        <taxon>Aphis</taxon>
        <taxon>Aphis</taxon>
    </lineage>
</organism>
<evidence type="ECO:0000256" key="8">
    <source>
        <dbReference type="ARBA" id="ARBA00023065"/>
    </source>
</evidence>
<evidence type="ECO:0000256" key="5">
    <source>
        <dbReference type="ARBA" id="ARBA00022781"/>
    </source>
</evidence>
<evidence type="ECO:0000313" key="17">
    <source>
        <dbReference type="EMBL" id="KAF0759850.1"/>
    </source>
</evidence>
<keyword evidence="18" id="KW-1185">Reference proteome</keyword>
<dbReference type="GO" id="GO:0015078">
    <property type="term" value="F:proton transmembrane transporter activity"/>
    <property type="evidence" value="ECO:0007669"/>
    <property type="project" value="InterPro"/>
</dbReference>
<accession>A0A6G0YQ69</accession>
<keyword evidence="16" id="KW-0812">Transmembrane</keyword>
<keyword evidence="16" id="KW-1133">Transmembrane helix</keyword>
<evidence type="ECO:0000256" key="4">
    <source>
        <dbReference type="ARBA" id="ARBA00022547"/>
    </source>
</evidence>
<dbReference type="GO" id="GO:0045259">
    <property type="term" value="C:proton-transporting ATP synthase complex"/>
    <property type="evidence" value="ECO:0007669"/>
    <property type="project" value="UniProtKB-UniRule"/>
</dbReference>
<sequence length="85" mass="9912">MPRDFKAPVNVSPLIRFGRWSFLLLGITYGATRHSYLQKKEDRTKESRHQKIAEREARIAAEKKKFAEDEIKNLDIIFNPPKTVA</sequence>
<gene>
    <name evidence="17" type="ORF">FWK35_00010834</name>
</gene>
<keyword evidence="5 15" id="KW-0375">Hydrogen ion transport</keyword>
<evidence type="ECO:0000256" key="14">
    <source>
        <dbReference type="ARBA" id="ARBA00074682"/>
    </source>
</evidence>
<evidence type="ECO:0000256" key="3">
    <source>
        <dbReference type="ARBA" id="ARBA00022448"/>
    </source>
</evidence>
<evidence type="ECO:0000256" key="15">
    <source>
        <dbReference type="RuleBase" id="RU367005"/>
    </source>
</evidence>
<keyword evidence="7" id="KW-0007">Acetylation</keyword>
<comment type="function">
    <text evidence="12 15">Subunit e, of the mitochondrial membrane ATP synthase complex (F(1)F(0) ATP synthase or Complex V) that produces ATP from ADP in the presence of a proton gradient across the membrane which is generated by electron transport complexes of the respiratory chain. ATP synthase complex consist of a soluble F(1) head domain - the catalytic core - and a membrane F(1) domain - the membrane proton channel. These two domains are linked by a central stalk rotating inside the F(1) region and a stationary peripheral stalk. During catalysis, ATP synthesis in the catalytic domain of F(1) is coupled via a rotary mechanism of the central stalk subunits to proton translocation. In vivo, can only synthesize ATP although its ATP hydrolase activity can be activated artificially in vitro. Part of the complex F(0) domain.</text>
</comment>
<dbReference type="Pfam" id="PF05680">
    <property type="entry name" value="ATP-synt_E"/>
    <property type="match status" value="1"/>
</dbReference>
<evidence type="ECO:0000256" key="11">
    <source>
        <dbReference type="ARBA" id="ARBA00023310"/>
    </source>
</evidence>
<evidence type="ECO:0000256" key="13">
    <source>
        <dbReference type="ARBA" id="ARBA00064647"/>
    </source>
</evidence>
<evidence type="ECO:0000313" key="18">
    <source>
        <dbReference type="Proteomes" id="UP000478052"/>
    </source>
</evidence>
<keyword evidence="9 15" id="KW-0496">Mitochondrion</keyword>
<keyword evidence="11 15" id="KW-0066">ATP synthesis</keyword>
<comment type="similarity">
    <text evidence="2 15">Belongs to the ATPase e subunit family.</text>
</comment>
<keyword evidence="4 15" id="KW-0138">CF(0)</keyword>
<keyword evidence="8 15" id="KW-0406">Ion transport</keyword>
<keyword evidence="3 15" id="KW-0813">Transport</keyword>
<dbReference type="InterPro" id="IPR008386">
    <property type="entry name" value="ATP_synth_F0_esu_mt"/>
</dbReference>
<evidence type="ECO:0000256" key="12">
    <source>
        <dbReference type="ARBA" id="ARBA00057306"/>
    </source>
</evidence>
<evidence type="ECO:0000256" key="1">
    <source>
        <dbReference type="ARBA" id="ARBA00004273"/>
    </source>
</evidence>
<dbReference type="OrthoDB" id="9982108at2759"/>
<reference evidence="17 18" key="1">
    <citation type="submission" date="2019-08" db="EMBL/GenBank/DDBJ databases">
        <title>Whole genome of Aphis craccivora.</title>
        <authorList>
            <person name="Voronova N.V."/>
            <person name="Shulinski R.S."/>
            <person name="Bandarenka Y.V."/>
            <person name="Zhorov D.G."/>
            <person name="Warner D."/>
        </authorList>
    </citation>
    <scope>NUCLEOTIDE SEQUENCE [LARGE SCALE GENOMIC DNA]</scope>
    <source>
        <strain evidence="17">180601</strain>
        <tissue evidence="17">Whole Body</tissue>
    </source>
</reference>
<comment type="subcellular location">
    <subcellularLocation>
        <location evidence="1 15">Mitochondrion inner membrane</location>
    </subcellularLocation>
</comment>
<dbReference type="AlphaFoldDB" id="A0A6G0YQ69"/>
<comment type="subunit">
    <text evidence="13">Component of the ATP synthase complex composed at least of ATP5F1A/subunit alpha, ATP5F1B/subunit beta, ATP5MC1/subunit c (homooctomer), MT-ATP6/subunit a, MT-ATP8/subunit 8, ATP5ME/subunit e, ATP5MF/subunit f, ATP5MG/subunit g, ATP5MK/subunit k, ATP5MJ/subunit j, ATP5F1C/subunit gamma, ATP5F1D/subunit delta, ATP5F1E/subunit epsilon, ATP5PF/subunit F6, ATP5PB/subunit b, ATP5PD/subunit d, ATP5PO/subunit OSCP. ATP synthase complex consists of a soluble F(1) head domain (subunits alpha(3) and beta(3)) - the catalytic core - and a membrane F(0) domain - the membrane proton channel (subunits c, a, 8, e, f, g, k and j). These two domains are linked by a central stalk (subunits gamma, delta, and epsilon) rotating inside the F1 region and a stationary peripheral stalk (subunits F6, b, d, and OSCP).</text>
</comment>
<dbReference type="Proteomes" id="UP000478052">
    <property type="component" value="Unassembled WGS sequence"/>
</dbReference>
<dbReference type="PANTHER" id="PTHR12427">
    <property type="entry name" value="ATP SYNTHASE E CHAIN, MITOCHONDRIAL"/>
    <property type="match status" value="1"/>
</dbReference>
<dbReference type="GO" id="GO:0005743">
    <property type="term" value="C:mitochondrial inner membrane"/>
    <property type="evidence" value="ECO:0007669"/>
    <property type="project" value="UniProtKB-SubCell"/>
</dbReference>
<keyword evidence="10 16" id="KW-0472">Membrane</keyword>
<evidence type="ECO:0000256" key="10">
    <source>
        <dbReference type="ARBA" id="ARBA00023136"/>
    </source>
</evidence>
<evidence type="ECO:0000256" key="7">
    <source>
        <dbReference type="ARBA" id="ARBA00022990"/>
    </source>
</evidence>
<dbReference type="PANTHER" id="PTHR12427:SF1">
    <property type="entry name" value="ATP SYNTHASE SUBUNIT E, MITOCHONDRIAL"/>
    <property type="match status" value="1"/>
</dbReference>
<dbReference type="GO" id="GO:0015986">
    <property type="term" value="P:proton motive force-driven ATP synthesis"/>
    <property type="evidence" value="ECO:0007669"/>
    <property type="project" value="InterPro"/>
</dbReference>